<sequence>MPGYFVTFSATCDLNLAQTPAPPHPKFPVSMIYQEIIRRIFCALCQVQNRLFNLAKTHQPPNHRKSMTFLTRNPPPTYGILGLLVSQNNVLVHMIVYTRSTRFPKLCETHQIYHQTNRSDTHRPVSLYLHDHPDVV</sequence>
<evidence type="ECO:0000313" key="1">
    <source>
        <dbReference type="EMBL" id="KAJ3650565.1"/>
    </source>
</evidence>
<dbReference type="EMBL" id="JALNTZ010000005">
    <property type="protein sequence ID" value="KAJ3650565.1"/>
    <property type="molecule type" value="Genomic_DNA"/>
</dbReference>
<dbReference type="AlphaFoldDB" id="A0AA38I727"/>
<reference evidence="1" key="1">
    <citation type="journal article" date="2023" name="G3 (Bethesda)">
        <title>Whole genome assemblies of Zophobas morio and Tenebrio molitor.</title>
        <authorList>
            <person name="Kaur S."/>
            <person name="Stinson S.A."/>
            <person name="diCenzo G.C."/>
        </authorList>
    </citation>
    <scope>NUCLEOTIDE SEQUENCE</scope>
    <source>
        <strain evidence="1">QUZm001</strain>
    </source>
</reference>
<accession>A0AA38I727</accession>
<gene>
    <name evidence="1" type="ORF">Zmor_016655</name>
    <name evidence="2" type="ORF">Zmor_017329</name>
</gene>
<evidence type="ECO:0000313" key="2">
    <source>
        <dbReference type="EMBL" id="KAJ3651279.1"/>
    </source>
</evidence>
<evidence type="ECO:0000313" key="3">
    <source>
        <dbReference type="Proteomes" id="UP001168821"/>
    </source>
</evidence>
<dbReference type="EMBL" id="JALNTZ010000005">
    <property type="protein sequence ID" value="KAJ3651279.1"/>
    <property type="molecule type" value="Genomic_DNA"/>
</dbReference>
<comment type="caution">
    <text evidence="1">The sequence shown here is derived from an EMBL/GenBank/DDBJ whole genome shotgun (WGS) entry which is preliminary data.</text>
</comment>
<organism evidence="1 3">
    <name type="scientific">Zophobas morio</name>
    <dbReference type="NCBI Taxonomy" id="2755281"/>
    <lineage>
        <taxon>Eukaryota</taxon>
        <taxon>Metazoa</taxon>
        <taxon>Ecdysozoa</taxon>
        <taxon>Arthropoda</taxon>
        <taxon>Hexapoda</taxon>
        <taxon>Insecta</taxon>
        <taxon>Pterygota</taxon>
        <taxon>Neoptera</taxon>
        <taxon>Endopterygota</taxon>
        <taxon>Coleoptera</taxon>
        <taxon>Polyphaga</taxon>
        <taxon>Cucujiformia</taxon>
        <taxon>Tenebrionidae</taxon>
        <taxon>Zophobas</taxon>
    </lineage>
</organism>
<protein>
    <submittedName>
        <fullName evidence="1">Uncharacterized protein</fullName>
    </submittedName>
</protein>
<keyword evidence="3" id="KW-1185">Reference proteome</keyword>
<name>A0AA38I727_9CUCU</name>
<dbReference type="Proteomes" id="UP001168821">
    <property type="component" value="Unassembled WGS sequence"/>
</dbReference>
<proteinExistence type="predicted"/>